<dbReference type="PROSITE" id="PS51450">
    <property type="entry name" value="LRR"/>
    <property type="match status" value="1"/>
</dbReference>
<name>A0AAF0WC23_DAUCS</name>
<keyword evidence="11 24" id="KW-0732">Signal</keyword>
<dbReference type="SMART" id="SM00369">
    <property type="entry name" value="LRR_TYP"/>
    <property type="match status" value="9"/>
</dbReference>
<dbReference type="Gene3D" id="3.80.10.10">
    <property type="entry name" value="Ribonuclease Inhibitor"/>
    <property type="match status" value="4"/>
</dbReference>
<evidence type="ECO:0000256" key="8">
    <source>
        <dbReference type="ARBA" id="ARBA00022614"/>
    </source>
</evidence>
<comment type="catalytic activity">
    <reaction evidence="21">
        <text>L-seryl-[protein] + ATP = O-phospho-L-seryl-[protein] + ADP + H(+)</text>
        <dbReference type="Rhea" id="RHEA:17989"/>
        <dbReference type="Rhea" id="RHEA-COMP:9863"/>
        <dbReference type="Rhea" id="RHEA-COMP:11604"/>
        <dbReference type="ChEBI" id="CHEBI:15378"/>
        <dbReference type="ChEBI" id="CHEBI:29999"/>
        <dbReference type="ChEBI" id="CHEBI:30616"/>
        <dbReference type="ChEBI" id="CHEBI:83421"/>
        <dbReference type="ChEBI" id="CHEBI:456216"/>
        <dbReference type="EC" id="2.7.11.1"/>
    </reaction>
</comment>
<feature type="domain" description="Protein kinase" evidence="25">
    <location>
        <begin position="706"/>
        <end position="1010"/>
    </location>
</feature>
<keyword evidence="16 23" id="KW-1133">Transmembrane helix</keyword>
<evidence type="ECO:0000256" key="9">
    <source>
        <dbReference type="ARBA" id="ARBA00022679"/>
    </source>
</evidence>
<keyword evidence="6" id="KW-0723">Serine/threonine-protein kinase</keyword>
<dbReference type="InterPro" id="IPR001611">
    <property type="entry name" value="Leu-rich_rpt"/>
</dbReference>
<dbReference type="PANTHER" id="PTHR48056">
    <property type="entry name" value="LRR RECEPTOR-LIKE SERINE/THREONINE-PROTEIN KINASE-RELATED"/>
    <property type="match status" value="1"/>
</dbReference>
<dbReference type="GO" id="GO:0004674">
    <property type="term" value="F:protein serine/threonine kinase activity"/>
    <property type="evidence" value="ECO:0007669"/>
    <property type="project" value="UniProtKB-KW"/>
</dbReference>
<dbReference type="Gene3D" id="1.10.510.10">
    <property type="entry name" value="Transferase(Phosphotransferase) domain 1"/>
    <property type="match status" value="1"/>
</dbReference>
<keyword evidence="18" id="KW-0675">Receptor</keyword>
<dbReference type="AlphaFoldDB" id="A0AAF0WC23"/>
<feature type="chain" id="PRO_5042263914" description="non-specific serine/threonine protein kinase" evidence="24">
    <location>
        <begin position="26"/>
        <end position="1020"/>
    </location>
</feature>
<dbReference type="GO" id="GO:0005886">
    <property type="term" value="C:plasma membrane"/>
    <property type="evidence" value="ECO:0007669"/>
    <property type="project" value="UniProtKB-SubCell"/>
</dbReference>
<dbReference type="EC" id="2.7.11.1" evidence="4"/>
<dbReference type="SUPFAM" id="SSF56112">
    <property type="entry name" value="Protein kinase-like (PK-like)"/>
    <property type="match status" value="1"/>
</dbReference>
<keyword evidence="12" id="KW-0677">Repeat</keyword>
<proteinExistence type="inferred from homology"/>
<keyword evidence="5" id="KW-1003">Cell membrane</keyword>
<dbReference type="PRINTS" id="PR00019">
    <property type="entry name" value="LEURICHRPT"/>
</dbReference>
<evidence type="ECO:0000256" key="3">
    <source>
        <dbReference type="ARBA" id="ARBA00008684"/>
    </source>
</evidence>
<dbReference type="GO" id="GO:0005524">
    <property type="term" value="F:ATP binding"/>
    <property type="evidence" value="ECO:0007669"/>
    <property type="project" value="UniProtKB-UniRule"/>
</dbReference>
<feature type="transmembrane region" description="Helical" evidence="23">
    <location>
        <begin position="647"/>
        <end position="668"/>
    </location>
</feature>
<evidence type="ECO:0000256" key="23">
    <source>
        <dbReference type="SAM" id="Phobius"/>
    </source>
</evidence>
<evidence type="ECO:0000256" key="6">
    <source>
        <dbReference type="ARBA" id="ARBA00022527"/>
    </source>
</evidence>
<keyword evidence="15 22" id="KW-0067">ATP-binding</keyword>
<evidence type="ECO:0000256" key="7">
    <source>
        <dbReference type="ARBA" id="ARBA00022553"/>
    </source>
</evidence>
<dbReference type="EMBL" id="CP093343">
    <property type="protein sequence ID" value="WOG85533.1"/>
    <property type="molecule type" value="Genomic_DNA"/>
</dbReference>
<dbReference type="FunFam" id="3.80.10.10:FF:000383">
    <property type="entry name" value="Leucine-rich repeat receptor protein kinase EMS1"/>
    <property type="match status" value="1"/>
</dbReference>
<keyword evidence="19" id="KW-0325">Glycoprotein</keyword>
<evidence type="ECO:0000256" key="10">
    <source>
        <dbReference type="ARBA" id="ARBA00022692"/>
    </source>
</evidence>
<dbReference type="SMART" id="SM00220">
    <property type="entry name" value="S_TKc"/>
    <property type="match status" value="1"/>
</dbReference>
<dbReference type="InterPro" id="IPR017441">
    <property type="entry name" value="Protein_kinase_ATP_BS"/>
</dbReference>
<evidence type="ECO:0000256" key="18">
    <source>
        <dbReference type="ARBA" id="ARBA00023170"/>
    </source>
</evidence>
<dbReference type="Pfam" id="PF07714">
    <property type="entry name" value="PK_Tyr_Ser-Thr"/>
    <property type="match status" value="1"/>
</dbReference>
<dbReference type="Proteomes" id="UP000077755">
    <property type="component" value="Chromosome 1"/>
</dbReference>
<evidence type="ECO:0000256" key="22">
    <source>
        <dbReference type="PROSITE-ProRule" id="PRU10141"/>
    </source>
</evidence>
<evidence type="ECO:0000313" key="27">
    <source>
        <dbReference type="Proteomes" id="UP000077755"/>
    </source>
</evidence>
<dbReference type="Pfam" id="PF08263">
    <property type="entry name" value="LRRNT_2"/>
    <property type="match status" value="1"/>
</dbReference>
<evidence type="ECO:0000256" key="15">
    <source>
        <dbReference type="ARBA" id="ARBA00022840"/>
    </source>
</evidence>
<dbReference type="Gene3D" id="3.30.200.20">
    <property type="entry name" value="Phosphorylase Kinase, domain 1"/>
    <property type="match status" value="1"/>
</dbReference>
<dbReference type="InterPro" id="IPR032675">
    <property type="entry name" value="LRR_dom_sf"/>
</dbReference>
<keyword evidence="27" id="KW-1185">Reference proteome</keyword>
<evidence type="ECO:0000256" key="24">
    <source>
        <dbReference type="SAM" id="SignalP"/>
    </source>
</evidence>
<evidence type="ECO:0000256" key="12">
    <source>
        <dbReference type="ARBA" id="ARBA00022737"/>
    </source>
</evidence>
<dbReference type="FunFam" id="1.10.510.10:FF:000358">
    <property type="entry name" value="Putative leucine-rich repeat receptor-like serine/threonine-protein kinase"/>
    <property type="match status" value="1"/>
</dbReference>
<evidence type="ECO:0000259" key="25">
    <source>
        <dbReference type="PROSITE" id="PS50011"/>
    </source>
</evidence>
<evidence type="ECO:0000256" key="11">
    <source>
        <dbReference type="ARBA" id="ARBA00022729"/>
    </source>
</evidence>
<comment type="catalytic activity">
    <reaction evidence="20">
        <text>L-threonyl-[protein] + ATP = O-phospho-L-threonyl-[protein] + ADP + H(+)</text>
        <dbReference type="Rhea" id="RHEA:46608"/>
        <dbReference type="Rhea" id="RHEA-COMP:11060"/>
        <dbReference type="Rhea" id="RHEA-COMP:11605"/>
        <dbReference type="ChEBI" id="CHEBI:15378"/>
        <dbReference type="ChEBI" id="CHEBI:30013"/>
        <dbReference type="ChEBI" id="CHEBI:30616"/>
        <dbReference type="ChEBI" id="CHEBI:61977"/>
        <dbReference type="ChEBI" id="CHEBI:456216"/>
        <dbReference type="EC" id="2.7.11.1"/>
    </reaction>
</comment>
<gene>
    <name evidence="26" type="ORF">DCAR_0104724</name>
</gene>
<evidence type="ECO:0000256" key="2">
    <source>
        <dbReference type="ARBA" id="ARBA00004479"/>
    </source>
</evidence>
<dbReference type="InterPro" id="IPR000719">
    <property type="entry name" value="Prot_kinase_dom"/>
</dbReference>
<dbReference type="InterPro" id="IPR013210">
    <property type="entry name" value="LRR_N_plant-typ"/>
</dbReference>
<accession>A0AAF0WC23</accession>
<sequence>MIFNFLRFNILFFFVLRTSTTFVHSFSNNVTDQQALLSFKYSITEDPSGVLDSWNNSIHFCRWTGVKCSSRRQRVTILNLPSLNLAGTLSPYIGNLTFLRIFYLYENRLHGLLPSEIGRLSRLQDLSLGNNSFQGEFPANLHRCRDIIYIDLEANDLQGKVPTNFSSWPKLEMFAVARNHIDGSIPPSIGNISYLRILYLDYNNLVGGIPLEVTNLAKLEDLDLSHNHLTGLVPLPLYNISSLHSLALHSNGLQGAIPSDLGLTLPELQEFHASSNRFTGPLPPSIVNASNLVVFDILINNITGPIPDNLDSLPNIQILGLGENPLGDNMQPDDWKFFNSLVNCTHLRTLGLQKSSLRGKLPDSIANLSITIEHLYMQQNHIYGSIPRGIEKLVNLMHLNLGDNFLTGSIPQSIGMLSKLGGLAFDGNNIAGAIPTSISNITQLFLLFLDNNELQGSIPTQLFHISTLEEVLLSNNQLRGAIPDEIGFLSHCIYLNFSQNLFKGPLPSNIGSLKHLAELDLSYNQLTGDIPATLDGCVMLEELYMEGNLFQGKIPSSFRTLKNLAFLDLSDNNISGSIPSFFEGFRQIIFLNLSHNKLEGEVPKDGLFSNVSTFSVVGNSELCGGIQALHLHACPEKVLRNKKKASALRIILIGVLVPCGVLFAYLALISYWRRNSKKLNDPILVLEDDRYPRLSYQDLLLATNEFSRNNLIGEGRYGSVYKGNLESVEHMIAVKVLNVEVHGAKKSFLAECETLRNIRHRNLIKIVTMCSSTDFMGNDFRALVFEFMPNGSLDSWLHPSPSYQGYERNLSLLQRLNISIDVALGLDYLHHHTHASIIHCDLKPSNILIDENFVARIGDFGLARFDFAVITSDINQTQMSSTGVRGTVGYVPPEYGMYGEISAEGDVYSFGILLLEIFSGKRPTESSIFMNNDNNLHDFVKKALPRRVMDIVDPRIVQDQEEHGMTINPSYRRAIIEGCLTSIFEVGILCSQVTPRKRIDISVAIKHLHVVRDKILQHSQ</sequence>
<evidence type="ECO:0000256" key="5">
    <source>
        <dbReference type="ARBA" id="ARBA00022475"/>
    </source>
</evidence>
<comment type="subcellular location">
    <subcellularLocation>
        <location evidence="1">Cell membrane</location>
        <topology evidence="1">Single-pass membrane protein</topology>
    </subcellularLocation>
    <subcellularLocation>
        <location evidence="2">Membrane</location>
        <topology evidence="2">Single-pass type I membrane protein</topology>
    </subcellularLocation>
</comment>
<keyword evidence="8" id="KW-0433">Leucine-rich repeat</keyword>
<protein>
    <recommendedName>
        <fullName evidence="4">non-specific serine/threonine protein kinase</fullName>
        <ecNumber evidence="4">2.7.11.1</ecNumber>
    </recommendedName>
</protein>
<evidence type="ECO:0000256" key="17">
    <source>
        <dbReference type="ARBA" id="ARBA00023136"/>
    </source>
</evidence>
<dbReference type="SUPFAM" id="SSF52058">
    <property type="entry name" value="L domain-like"/>
    <property type="match status" value="2"/>
</dbReference>
<evidence type="ECO:0000256" key="21">
    <source>
        <dbReference type="ARBA" id="ARBA00048679"/>
    </source>
</evidence>
<dbReference type="KEGG" id="dcr:108197928"/>
<keyword evidence="14" id="KW-0418">Kinase</keyword>
<keyword evidence="13 22" id="KW-0547">Nucleotide-binding</keyword>
<dbReference type="InterPro" id="IPR011009">
    <property type="entry name" value="Kinase-like_dom_sf"/>
</dbReference>
<evidence type="ECO:0000256" key="14">
    <source>
        <dbReference type="ARBA" id="ARBA00022777"/>
    </source>
</evidence>
<evidence type="ECO:0000256" key="16">
    <source>
        <dbReference type="ARBA" id="ARBA00022989"/>
    </source>
</evidence>
<keyword evidence="9" id="KW-0808">Transferase</keyword>
<dbReference type="InterPro" id="IPR008271">
    <property type="entry name" value="Ser/Thr_kinase_AS"/>
</dbReference>
<dbReference type="PANTHER" id="PTHR48056:SF89">
    <property type="entry name" value="OS06G0585982 PROTEIN"/>
    <property type="match status" value="1"/>
</dbReference>
<dbReference type="GO" id="GO:0051707">
    <property type="term" value="P:response to other organism"/>
    <property type="evidence" value="ECO:0007669"/>
    <property type="project" value="UniProtKB-ARBA"/>
</dbReference>
<feature type="signal peptide" evidence="24">
    <location>
        <begin position="1"/>
        <end position="25"/>
    </location>
</feature>
<evidence type="ECO:0000256" key="19">
    <source>
        <dbReference type="ARBA" id="ARBA00023180"/>
    </source>
</evidence>
<reference evidence="26" key="1">
    <citation type="journal article" date="2016" name="Nat. Genet.">
        <title>A high-quality carrot genome assembly provides new insights into carotenoid accumulation and asterid genome evolution.</title>
        <authorList>
            <person name="Iorizzo M."/>
            <person name="Ellison S."/>
            <person name="Senalik D."/>
            <person name="Zeng P."/>
            <person name="Satapoomin P."/>
            <person name="Huang J."/>
            <person name="Bowman M."/>
            <person name="Iovene M."/>
            <person name="Sanseverino W."/>
            <person name="Cavagnaro P."/>
            <person name="Yildiz M."/>
            <person name="Macko-Podgorni A."/>
            <person name="Moranska E."/>
            <person name="Grzebelus E."/>
            <person name="Grzebelus D."/>
            <person name="Ashrafi H."/>
            <person name="Zheng Z."/>
            <person name="Cheng S."/>
            <person name="Spooner D."/>
            <person name="Van Deynze A."/>
            <person name="Simon P."/>
        </authorList>
    </citation>
    <scope>NUCLEOTIDE SEQUENCE</scope>
    <source>
        <tissue evidence="26">Leaf</tissue>
    </source>
</reference>
<dbReference type="PROSITE" id="PS00107">
    <property type="entry name" value="PROTEIN_KINASE_ATP"/>
    <property type="match status" value="1"/>
</dbReference>
<evidence type="ECO:0000256" key="13">
    <source>
        <dbReference type="ARBA" id="ARBA00022741"/>
    </source>
</evidence>
<feature type="binding site" evidence="22">
    <location>
        <position position="735"/>
    </location>
    <ligand>
        <name>ATP</name>
        <dbReference type="ChEBI" id="CHEBI:30616"/>
    </ligand>
</feature>
<dbReference type="InterPro" id="IPR003591">
    <property type="entry name" value="Leu-rich_rpt_typical-subtyp"/>
</dbReference>
<dbReference type="FunFam" id="3.80.10.10:FF:000565">
    <property type="entry name" value="Leucine-rich repeat receptor-like kinase protein FLORAL ORGAN NUMBER1"/>
    <property type="match status" value="1"/>
</dbReference>
<evidence type="ECO:0000256" key="20">
    <source>
        <dbReference type="ARBA" id="ARBA00047899"/>
    </source>
</evidence>
<reference evidence="26" key="2">
    <citation type="submission" date="2022-03" db="EMBL/GenBank/DDBJ databases">
        <title>Draft title - Genomic analysis of global carrot germplasm unveils the trajectory of domestication and the origin of high carotenoid orange carrot.</title>
        <authorList>
            <person name="Iorizzo M."/>
            <person name="Ellison S."/>
            <person name="Senalik D."/>
            <person name="Macko-Podgorni A."/>
            <person name="Grzebelus D."/>
            <person name="Bostan H."/>
            <person name="Rolling W."/>
            <person name="Curaba J."/>
            <person name="Simon P."/>
        </authorList>
    </citation>
    <scope>NUCLEOTIDE SEQUENCE</scope>
    <source>
        <tissue evidence="26">Leaf</tissue>
    </source>
</reference>
<dbReference type="InterPro" id="IPR001245">
    <property type="entry name" value="Ser-Thr/Tyr_kinase_cat_dom"/>
</dbReference>
<keyword evidence="17 23" id="KW-0472">Membrane</keyword>
<dbReference type="FunFam" id="3.80.10.10:FF:000041">
    <property type="entry name" value="LRR receptor-like serine/threonine-protein kinase ERECTA"/>
    <property type="match status" value="1"/>
</dbReference>
<evidence type="ECO:0000256" key="4">
    <source>
        <dbReference type="ARBA" id="ARBA00012513"/>
    </source>
</evidence>
<comment type="similarity">
    <text evidence="3">Belongs to the protein kinase superfamily. Ser/Thr protein kinase family.</text>
</comment>
<dbReference type="Pfam" id="PF00560">
    <property type="entry name" value="LRR_1"/>
    <property type="match status" value="4"/>
</dbReference>
<dbReference type="FunFam" id="3.30.200.20:FF:000432">
    <property type="entry name" value="LRR receptor-like serine/threonine-protein kinase EFR"/>
    <property type="match status" value="1"/>
</dbReference>
<evidence type="ECO:0000313" key="26">
    <source>
        <dbReference type="EMBL" id="WOG85533.1"/>
    </source>
</evidence>
<keyword evidence="10 23" id="KW-0812">Transmembrane</keyword>
<organism evidence="26 27">
    <name type="scientific">Daucus carota subsp. sativus</name>
    <name type="common">Carrot</name>
    <dbReference type="NCBI Taxonomy" id="79200"/>
    <lineage>
        <taxon>Eukaryota</taxon>
        <taxon>Viridiplantae</taxon>
        <taxon>Streptophyta</taxon>
        <taxon>Embryophyta</taxon>
        <taxon>Tracheophyta</taxon>
        <taxon>Spermatophyta</taxon>
        <taxon>Magnoliopsida</taxon>
        <taxon>eudicotyledons</taxon>
        <taxon>Gunneridae</taxon>
        <taxon>Pentapetalae</taxon>
        <taxon>asterids</taxon>
        <taxon>campanulids</taxon>
        <taxon>Apiales</taxon>
        <taxon>Apiaceae</taxon>
        <taxon>Apioideae</taxon>
        <taxon>Scandiceae</taxon>
        <taxon>Daucinae</taxon>
        <taxon>Daucus</taxon>
        <taxon>Daucus sect. Daucus</taxon>
    </lineage>
</organism>
<evidence type="ECO:0000256" key="1">
    <source>
        <dbReference type="ARBA" id="ARBA00004162"/>
    </source>
</evidence>
<dbReference type="PROSITE" id="PS50011">
    <property type="entry name" value="PROTEIN_KINASE_DOM"/>
    <property type="match status" value="1"/>
</dbReference>
<dbReference type="FunFam" id="3.80.10.10:FF:000288">
    <property type="entry name" value="LRR receptor-like serine/threonine-protein kinase EFR"/>
    <property type="match status" value="1"/>
</dbReference>
<dbReference type="Pfam" id="PF13855">
    <property type="entry name" value="LRR_8"/>
    <property type="match status" value="2"/>
</dbReference>
<dbReference type="GO" id="GO:0006952">
    <property type="term" value="P:defense response"/>
    <property type="evidence" value="ECO:0007669"/>
    <property type="project" value="UniProtKB-ARBA"/>
</dbReference>
<dbReference type="GO" id="GO:0033612">
    <property type="term" value="F:receptor serine/threonine kinase binding"/>
    <property type="evidence" value="ECO:0007669"/>
    <property type="project" value="TreeGrafter"/>
</dbReference>
<dbReference type="PROSITE" id="PS00108">
    <property type="entry name" value="PROTEIN_KINASE_ST"/>
    <property type="match status" value="1"/>
</dbReference>
<keyword evidence="7" id="KW-0597">Phosphoprotein</keyword>
<dbReference type="InterPro" id="IPR050647">
    <property type="entry name" value="Plant_LRR-RLKs"/>
</dbReference>